<dbReference type="AlphaFoldDB" id="A0A438GUG1"/>
<gene>
    <name evidence="2" type="ORF">CK203_055120</name>
</gene>
<feature type="region of interest" description="Disordered" evidence="1">
    <location>
        <begin position="40"/>
        <end position="92"/>
    </location>
</feature>
<evidence type="ECO:0000313" key="2">
    <source>
        <dbReference type="EMBL" id="RVW75844.1"/>
    </source>
</evidence>
<comment type="caution">
    <text evidence="2">The sequence shown here is derived from an EMBL/GenBank/DDBJ whole genome shotgun (WGS) entry which is preliminary data.</text>
</comment>
<organism evidence="2 3">
    <name type="scientific">Vitis vinifera</name>
    <name type="common">Grape</name>
    <dbReference type="NCBI Taxonomy" id="29760"/>
    <lineage>
        <taxon>Eukaryota</taxon>
        <taxon>Viridiplantae</taxon>
        <taxon>Streptophyta</taxon>
        <taxon>Embryophyta</taxon>
        <taxon>Tracheophyta</taxon>
        <taxon>Spermatophyta</taxon>
        <taxon>Magnoliopsida</taxon>
        <taxon>eudicotyledons</taxon>
        <taxon>Gunneridae</taxon>
        <taxon>Pentapetalae</taxon>
        <taxon>rosids</taxon>
        <taxon>Vitales</taxon>
        <taxon>Vitaceae</taxon>
        <taxon>Viteae</taxon>
        <taxon>Vitis</taxon>
    </lineage>
</organism>
<name>A0A438GUG1_VITVI</name>
<dbReference type="EMBL" id="QGNW01000340">
    <property type="protein sequence ID" value="RVW75844.1"/>
    <property type="molecule type" value="Genomic_DNA"/>
</dbReference>
<protein>
    <submittedName>
        <fullName evidence="2">Uncharacterized protein</fullName>
    </submittedName>
</protein>
<sequence length="165" mass="18648">MARGHPFEEATHTESVKHRLEPLTPFLTWRKLEEAIRDTKTTDYTPGVTSSCPESSLRRTPTKRARTSGPRELSRHSQSDPRSPVDSQRHSGMSPEAIIKRPMVTAPPIEGNSYCRTRPFHSELYFDLESMTTHGVRSPTVIHFSIDGRQGILEARHVAEALHIP</sequence>
<reference evidence="2 3" key="1">
    <citation type="journal article" date="2018" name="PLoS Genet.">
        <title>Population sequencing reveals clonal diversity and ancestral inbreeding in the grapevine cultivar Chardonnay.</title>
        <authorList>
            <person name="Roach M.J."/>
            <person name="Johnson D.L."/>
            <person name="Bohlmann J."/>
            <person name="van Vuuren H.J."/>
            <person name="Jones S.J."/>
            <person name="Pretorius I.S."/>
            <person name="Schmidt S.A."/>
            <person name="Borneman A.R."/>
        </authorList>
    </citation>
    <scope>NUCLEOTIDE SEQUENCE [LARGE SCALE GENOMIC DNA]</scope>
    <source>
        <strain evidence="3">cv. Chardonnay</strain>
        <tissue evidence="2">Leaf</tissue>
    </source>
</reference>
<accession>A0A438GUG1</accession>
<evidence type="ECO:0000256" key="1">
    <source>
        <dbReference type="SAM" id="MobiDB-lite"/>
    </source>
</evidence>
<feature type="compositionally biased region" description="Polar residues" evidence="1">
    <location>
        <begin position="42"/>
        <end position="54"/>
    </location>
</feature>
<proteinExistence type="predicted"/>
<dbReference type="Proteomes" id="UP000288805">
    <property type="component" value="Unassembled WGS sequence"/>
</dbReference>
<evidence type="ECO:0000313" key="3">
    <source>
        <dbReference type="Proteomes" id="UP000288805"/>
    </source>
</evidence>